<dbReference type="SUPFAM" id="SSF69360">
    <property type="entry name" value="Cell wall binding repeat"/>
    <property type="match status" value="1"/>
</dbReference>
<evidence type="ECO:0000313" key="2">
    <source>
        <dbReference type="EMBL" id="PXX79622.1"/>
    </source>
</evidence>
<dbReference type="Proteomes" id="UP000247612">
    <property type="component" value="Unassembled WGS sequence"/>
</dbReference>
<name>A0A318KSM7_9FIRM</name>
<evidence type="ECO:0000313" key="3">
    <source>
        <dbReference type="Proteomes" id="UP000247612"/>
    </source>
</evidence>
<dbReference type="RefSeq" id="WP_146211900.1">
    <property type="nucleotide sequence ID" value="NZ_CABKRQ010000002.1"/>
</dbReference>
<dbReference type="EMBL" id="QJKH01000005">
    <property type="protein sequence ID" value="PXX79622.1"/>
    <property type="molecule type" value="Genomic_DNA"/>
</dbReference>
<comment type="caution">
    <text evidence="2">The sequence shown here is derived from an EMBL/GenBank/DDBJ whole genome shotgun (WGS) entry which is preliminary data.</text>
</comment>
<gene>
    <name evidence="2" type="ORF">DES51_10594</name>
</gene>
<dbReference type="Gene3D" id="2.10.270.10">
    <property type="entry name" value="Cholin Binding"/>
    <property type="match status" value="1"/>
</dbReference>
<feature type="signal peptide" evidence="1">
    <location>
        <begin position="1"/>
        <end position="25"/>
    </location>
</feature>
<evidence type="ECO:0008006" key="4">
    <source>
        <dbReference type="Google" id="ProtNLM"/>
    </source>
</evidence>
<dbReference type="AlphaFoldDB" id="A0A318KSM7"/>
<sequence>MKIIKKFFSLVLAFSFMLTAMPVQAENADELPTPETKVFVWGKVEAVGTNRIQIINSTEAGNDCILNIGEDTVIIDALTGDPVELTSLKRLDRIAAYVSPIMTKSLPPITNASVVFVNVDKDYRVPRYIKAGEIIETEDEFVRVLSADQTLIATFMKEDTELFAYKTKNILGLDDIHQNDEFIVWYEVEMLSMPGQAVMVKAMKLPEKKQGWHLENDSWYYYRDGIKVIETWIASTGGRWYYVGIDGKMAVNTEVDGCAIDADGVYHSTAE</sequence>
<keyword evidence="1" id="KW-0732">Signal</keyword>
<reference evidence="2 3" key="1">
    <citation type="submission" date="2018-05" db="EMBL/GenBank/DDBJ databases">
        <title>Genomic Encyclopedia of Type Strains, Phase IV (KMG-IV): sequencing the most valuable type-strain genomes for metagenomic binning, comparative biology and taxonomic classification.</title>
        <authorList>
            <person name="Goeker M."/>
        </authorList>
    </citation>
    <scope>NUCLEOTIDE SEQUENCE [LARGE SCALE GENOMIC DNA]</scope>
    <source>
        <strain evidence="2 3">JC118</strain>
    </source>
</reference>
<proteinExistence type="predicted"/>
<feature type="chain" id="PRO_5016353097" description="Cell wall binding repeat protein" evidence="1">
    <location>
        <begin position="26"/>
        <end position="271"/>
    </location>
</feature>
<keyword evidence="3" id="KW-1185">Reference proteome</keyword>
<organism evidence="2 3">
    <name type="scientific">Dielma fastidiosa</name>
    <dbReference type="NCBI Taxonomy" id="1034346"/>
    <lineage>
        <taxon>Bacteria</taxon>
        <taxon>Bacillati</taxon>
        <taxon>Bacillota</taxon>
        <taxon>Erysipelotrichia</taxon>
        <taxon>Erysipelotrichales</taxon>
        <taxon>Erysipelotrichaceae</taxon>
        <taxon>Dielma</taxon>
    </lineage>
</organism>
<evidence type="ECO:0000256" key="1">
    <source>
        <dbReference type="SAM" id="SignalP"/>
    </source>
</evidence>
<protein>
    <recommendedName>
        <fullName evidence="4">Cell wall binding repeat protein</fullName>
    </recommendedName>
</protein>
<dbReference type="OrthoDB" id="2029085at2"/>
<accession>A0A318KSM7</accession>
<dbReference type="STRING" id="1034346.GCA_000313565_00687"/>